<evidence type="ECO:0000313" key="5">
    <source>
        <dbReference type="EMBL" id="AER67392.1"/>
    </source>
</evidence>
<dbReference type="PANTHER" id="PTHR33175">
    <property type="entry name" value="DNA-BINDING PROTEIN HU"/>
    <property type="match status" value="1"/>
</dbReference>
<dbReference type="GO" id="GO:0003677">
    <property type="term" value="F:DNA binding"/>
    <property type="evidence" value="ECO:0007669"/>
    <property type="project" value="UniProtKB-KW"/>
</dbReference>
<dbReference type="InterPro" id="IPR000119">
    <property type="entry name" value="Hist_DNA-bd"/>
</dbReference>
<evidence type="ECO:0000256" key="2">
    <source>
        <dbReference type="ARBA" id="ARBA00023125"/>
    </source>
</evidence>
<dbReference type="STRING" id="580340.Tlie_1670"/>
<dbReference type="EMBL" id="CP003096">
    <property type="protein sequence ID" value="AER67392.1"/>
    <property type="molecule type" value="Genomic_DNA"/>
</dbReference>
<proteinExistence type="inferred from homology"/>
<protein>
    <submittedName>
        <fullName evidence="5">Histone family protein DNA-binding protein</fullName>
    </submittedName>
</protein>
<organism evidence="5 6">
    <name type="scientific">Thermovirga lienii (strain ATCC BAA-1197 / DSM 17291 / Cas60314)</name>
    <dbReference type="NCBI Taxonomy" id="580340"/>
    <lineage>
        <taxon>Bacteria</taxon>
        <taxon>Thermotogati</taxon>
        <taxon>Synergistota</taxon>
        <taxon>Synergistia</taxon>
        <taxon>Synergistales</taxon>
        <taxon>Thermovirgaceae</taxon>
        <taxon>Thermovirga</taxon>
    </lineage>
</organism>
<dbReference type="Gene3D" id="4.10.520.10">
    <property type="entry name" value="IHF-like DNA-binding proteins"/>
    <property type="match status" value="1"/>
</dbReference>
<evidence type="ECO:0000256" key="4">
    <source>
        <dbReference type="SAM" id="MobiDB-lite"/>
    </source>
</evidence>
<dbReference type="InterPro" id="IPR010992">
    <property type="entry name" value="IHF-like_DNA-bd_dom_sf"/>
</dbReference>
<dbReference type="SMART" id="SM00411">
    <property type="entry name" value="BHL"/>
    <property type="match status" value="1"/>
</dbReference>
<dbReference type="GO" id="GO:0030261">
    <property type="term" value="P:chromosome condensation"/>
    <property type="evidence" value="ECO:0007669"/>
    <property type="project" value="UniProtKB-KW"/>
</dbReference>
<dbReference type="CDD" id="cd13831">
    <property type="entry name" value="HU"/>
    <property type="match status" value="1"/>
</dbReference>
<accession>G7V861</accession>
<evidence type="ECO:0000256" key="1">
    <source>
        <dbReference type="ARBA" id="ARBA00023067"/>
    </source>
</evidence>
<gene>
    <name evidence="5" type="ordered locus">Tlie_1670</name>
</gene>
<keyword evidence="6" id="KW-1185">Reference proteome</keyword>
<reference evidence="6" key="1">
    <citation type="submission" date="2011-10" db="EMBL/GenBank/DDBJ databases">
        <title>The complete genome of chromosome of Thermovirga lienii DSM 17291.</title>
        <authorList>
            <consortium name="US DOE Joint Genome Institute (JGI-PGF)"/>
            <person name="Lucas S."/>
            <person name="Copeland A."/>
            <person name="Lapidus A."/>
            <person name="Glavina del Rio T."/>
            <person name="Dalin E."/>
            <person name="Tice H."/>
            <person name="Bruce D."/>
            <person name="Goodwin L."/>
            <person name="Pitluck S."/>
            <person name="Peters L."/>
            <person name="Mikhailova N."/>
            <person name="Saunders E."/>
            <person name="Kyrpides N."/>
            <person name="Mavromatis K."/>
            <person name="Ivanova N."/>
            <person name="Last F.I."/>
            <person name="Brettin T."/>
            <person name="Detter J.C."/>
            <person name="Han C."/>
            <person name="Larimer F."/>
            <person name="Land M."/>
            <person name="Hauser L."/>
            <person name="Markowitz V."/>
            <person name="Cheng J.-F."/>
            <person name="Hugenholtz P."/>
            <person name="Woyke T."/>
            <person name="Wu D."/>
            <person name="Spring S."/>
            <person name="Schroeder M."/>
            <person name="Brambilla E.-M."/>
            <person name="Klenk H.-P."/>
            <person name="Eisen J.A."/>
        </authorList>
    </citation>
    <scope>NUCLEOTIDE SEQUENCE [LARGE SCALE GENOMIC DNA]</scope>
    <source>
        <strain evidence="6">ATCC BAA-1197 / DSM 17291 / Cas60314</strain>
    </source>
</reference>
<comment type="similarity">
    <text evidence="3">Belongs to the bacterial histone-like protein family.</text>
</comment>
<dbReference type="GO" id="GO:0005829">
    <property type="term" value="C:cytosol"/>
    <property type="evidence" value="ECO:0007669"/>
    <property type="project" value="TreeGrafter"/>
</dbReference>
<sequence>MNKTELIQIVAKKTGLSNKKAAESVGALFEEIASSLAKGEKVQLAGFGTFEVRERAAREGRNPQDPSKTISIPARKVPAFKPAKALKDKVS</sequence>
<feature type="region of interest" description="Disordered" evidence="4">
    <location>
        <begin position="55"/>
        <end position="74"/>
    </location>
</feature>
<dbReference type="GO" id="GO:0030527">
    <property type="term" value="F:structural constituent of chromatin"/>
    <property type="evidence" value="ECO:0007669"/>
    <property type="project" value="InterPro"/>
</dbReference>
<dbReference type="AlphaFoldDB" id="G7V861"/>
<keyword evidence="1" id="KW-0226">DNA condensation</keyword>
<dbReference type="HOGENOM" id="CLU_105066_3_1_0"/>
<dbReference type="PANTHER" id="PTHR33175:SF3">
    <property type="entry name" value="DNA-BINDING PROTEIN HU-BETA"/>
    <property type="match status" value="1"/>
</dbReference>
<dbReference type="OrthoDB" id="9799835at2"/>
<dbReference type="Pfam" id="PF00216">
    <property type="entry name" value="Bac_DNA_binding"/>
    <property type="match status" value="1"/>
</dbReference>
<reference evidence="5 6" key="2">
    <citation type="journal article" date="2012" name="Stand. Genomic Sci.">
        <title>Genome sequence of the moderately thermophilic, amino-acid-degrading and sulfur-reducing bacterium Thermovirga lienii type strain (Cas60314(T)).</title>
        <authorList>
            <person name="Goker M."/>
            <person name="Saunders E."/>
            <person name="Lapidus A."/>
            <person name="Nolan M."/>
            <person name="Lucas S."/>
            <person name="Hammon N."/>
            <person name="Deshpande S."/>
            <person name="Cheng J.F."/>
            <person name="Han C."/>
            <person name="Tapia R."/>
            <person name="Goodwin L.A."/>
            <person name="Pitluck S."/>
            <person name="Liolios K."/>
            <person name="Mavromatis K."/>
            <person name="Pagani I."/>
            <person name="Ivanova N."/>
            <person name="Mikhailova N."/>
            <person name="Pati A."/>
            <person name="Chen A."/>
            <person name="Palaniappan K."/>
            <person name="Land M."/>
            <person name="Chang Y.J."/>
            <person name="Jeffries C.D."/>
            <person name="Brambilla E.M."/>
            <person name="Rohde M."/>
            <person name="Spring S."/>
            <person name="Detter J.C."/>
            <person name="Woyke T."/>
            <person name="Bristow J."/>
            <person name="Eisen J.A."/>
            <person name="Markowitz V."/>
            <person name="Hugenholtz P."/>
            <person name="Kyrpides N.C."/>
            <person name="Klenk H.P."/>
        </authorList>
    </citation>
    <scope>NUCLEOTIDE SEQUENCE [LARGE SCALE GENOMIC DNA]</scope>
    <source>
        <strain evidence="6">ATCC BAA-1197 / DSM 17291 / Cas60314</strain>
    </source>
</reference>
<evidence type="ECO:0000256" key="3">
    <source>
        <dbReference type="RuleBase" id="RU003939"/>
    </source>
</evidence>
<keyword evidence="2 5" id="KW-0238">DNA-binding</keyword>
<dbReference type="PRINTS" id="PR01727">
    <property type="entry name" value="DNABINDINGHU"/>
</dbReference>
<dbReference type="SUPFAM" id="SSF47729">
    <property type="entry name" value="IHF-like DNA-binding proteins"/>
    <property type="match status" value="1"/>
</dbReference>
<dbReference type="eggNOG" id="COG0776">
    <property type="taxonomic scope" value="Bacteria"/>
</dbReference>
<name>G7V861_THELD</name>
<dbReference type="Proteomes" id="UP000005868">
    <property type="component" value="Chromosome"/>
</dbReference>
<evidence type="ECO:0000313" key="6">
    <source>
        <dbReference type="Proteomes" id="UP000005868"/>
    </source>
</evidence>
<dbReference type="KEGG" id="tli:Tlie_1670"/>